<dbReference type="AlphaFoldDB" id="A0A2U3YVW1"/>
<dbReference type="RefSeq" id="XP_006747703.1">
    <property type="nucleotide sequence ID" value="XM_006747640.2"/>
</dbReference>
<reference evidence="2" key="1">
    <citation type="submission" date="2025-08" db="UniProtKB">
        <authorList>
            <consortium name="RefSeq"/>
        </authorList>
    </citation>
    <scope>IDENTIFICATION</scope>
    <source>
        <tissue evidence="2">Liver</tissue>
    </source>
</reference>
<dbReference type="OrthoDB" id="2499658at2759"/>
<dbReference type="GeneID" id="102742147"/>
<evidence type="ECO:0000313" key="1">
    <source>
        <dbReference type="Proteomes" id="UP000245341"/>
    </source>
</evidence>
<dbReference type="Proteomes" id="UP000245341">
    <property type="component" value="Unplaced"/>
</dbReference>
<organism evidence="1 2">
    <name type="scientific">Leptonychotes weddellii</name>
    <name type="common">Weddell seal</name>
    <name type="synonym">Otaria weddellii</name>
    <dbReference type="NCBI Taxonomy" id="9713"/>
    <lineage>
        <taxon>Eukaryota</taxon>
        <taxon>Metazoa</taxon>
        <taxon>Chordata</taxon>
        <taxon>Craniata</taxon>
        <taxon>Vertebrata</taxon>
        <taxon>Euteleostomi</taxon>
        <taxon>Mammalia</taxon>
        <taxon>Eutheria</taxon>
        <taxon>Laurasiatheria</taxon>
        <taxon>Carnivora</taxon>
        <taxon>Caniformia</taxon>
        <taxon>Pinnipedia</taxon>
        <taxon>Phocidae</taxon>
        <taxon>Monachinae</taxon>
        <taxon>Lobodontini</taxon>
        <taxon>Leptonychotes</taxon>
    </lineage>
</organism>
<evidence type="ECO:0000313" key="2">
    <source>
        <dbReference type="RefSeq" id="XP_006747703.1"/>
    </source>
</evidence>
<name>A0A2U3YVW1_LEPWE</name>
<protein>
    <submittedName>
        <fullName evidence="2">GTPase-activating Rap/Ran-GAP domain-like protein 3 isoform X2</fullName>
    </submittedName>
</protein>
<accession>A0A2U3YVW1</accession>
<proteinExistence type="predicted"/>
<dbReference type="STRING" id="9713.A0A2U3YVW1"/>
<sequence>MLIRSLYQDLMPDLHKNMLNRRSFSDVLPESPKSARKKEEARQAEFVRIGQALKLKSIVRGDAPSSLVASGICKKEPWEPQCFCSDFPHEAVCADPWGQALLVSTDAGVLLVDGQAEGICSERASQRVSHA</sequence>
<dbReference type="KEGG" id="lww:102742147"/>
<gene>
    <name evidence="2" type="primary">LOC102742147</name>
</gene>
<keyword evidence="1" id="KW-1185">Reference proteome</keyword>